<evidence type="ECO:0000313" key="3">
    <source>
        <dbReference type="Proteomes" id="UP000775179"/>
    </source>
</evidence>
<dbReference type="KEGG" id="cchv:BTM20_02870"/>
<keyword evidence="1" id="KW-1133">Transmembrane helix</keyword>
<keyword evidence="1" id="KW-0472">Membrane</keyword>
<feature type="transmembrane region" description="Helical" evidence="1">
    <location>
        <begin position="7"/>
        <end position="30"/>
    </location>
</feature>
<sequence length="211" mass="24433">MKLRKGLITTLFIATIMLFSGYIFVTTAFFSDSDSEENIFITSNVDIDIEEEFEKTDKENEFIKHIKIKNESSTEALVRVNITKSFTDNDGNIYGIDENMVELKFADNFQENWLDGGDGYYYYKKILGSNELTEPLLEKVILNIPEDMKQELEDKEFQVNVQSEAVQVNKYKIEDGNYEYSFTKVWRQISEEVINMLKELIDTKSNEGGGV</sequence>
<gene>
    <name evidence="2" type="ORF">K4H94_02525</name>
</gene>
<proteinExistence type="predicted"/>
<name>A0ABD4REY6_9CLOT</name>
<evidence type="ECO:0000313" key="2">
    <source>
        <dbReference type="EMBL" id="MBX7289926.1"/>
    </source>
</evidence>
<keyword evidence="1" id="KW-0812">Transmembrane</keyword>
<dbReference type="GeneID" id="66300794"/>
<protein>
    <recommendedName>
        <fullName evidence="4">Alternate signal-mediated exported protein, CPF_0494 family</fullName>
    </recommendedName>
</protein>
<comment type="caution">
    <text evidence="2">The sequence shown here is derived from an EMBL/GenBank/DDBJ whole genome shotgun (WGS) entry which is preliminary data.</text>
</comment>
<dbReference type="EMBL" id="JAIFTX010000004">
    <property type="protein sequence ID" value="MBX7289926.1"/>
    <property type="molecule type" value="Genomic_DNA"/>
</dbReference>
<dbReference type="AlphaFoldDB" id="A0ABD4REY6"/>
<dbReference type="RefSeq" id="WP_021874782.1">
    <property type="nucleotide sequence ID" value="NZ_CP018624.1"/>
</dbReference>
<evidence type="ECO:0000256" key="1">
    <source>
        <dbReference type="SAM" id="Phobius"/>
    </source>
</evidence>
<dbReference type="Proteomes" id="UP000775179">
    <property type="component" value="Unassembled WGS sequence"/>
</dbReference>
<reference evidence="2 3" key="1">
    <citation type="submission" date="2021-08" db="EMBL/GenBank/DDBJ databases">
        <title>Genome sequence analysis of Clostridium chauvoei strains of European origin and evaluation of typing options for outbreak investigations.</title>
        <authorList>
            <person name="Abdel-Glil M."/>
            <person name="Thomas P."/>
            <person name="Seyboldt C."/>
        </authorList>
    </citation>
    <scope>NUCLEOTIDE SEQUENCE [LARGE SCALE GENOMIC DNA]</scope>
    <source>
        <strain evidence="2 3">S0260-09</strain>
    </source>
</reference>
<accession>A0ABD4REY6</accession>
<evidence type="ECO:0008006" key="4">
    <source>
        <dbReference type="Google" id="ProtNLM"/>
    </source>
</evidence>
<organism evidence="2 3">
    <name type="scientific">Clostridium chauvoei</name>
    <dbReference type="NCBI Taxonomy" id="46867"/>
    <lineage>
        <taxon>Bacteria</taxon>
        <taxon>Bacillati</taxon>
        <taxon>Bacillota</taxon>
        <taxon>Clostridia</taxon>
        <taxon>Eubacteriales</taxon>
        <taxon>Clostridiaceae</taxon>
        <taxon>Clostridium</taxon>
    </lineage>
</organism>